<dbReference type="AlphaFoldDB" id="A0A849CD69"/>
<keyword evidence="2" id="KW-0472">Membrane</keyword>
<reference evidence="3 4" key="1">
    <citation type="submission" date="2020-05" db="EMBL/GenBank/DDBJ databases">
        <title>MicrobeNet Type strains.</title>
        <authorList>
            <person name="Nicholson A.C."/>
        </authorList>
    </citation>
    <scope>NUCLEOTIDE SEQUENCE [LARGE SCALE GENOMIC DNA]</scope>
    <source>
        <strain evidence="3 4">JCM 3224</strain>
    </source>
</reference>
<proteinExistence type="predicted"/>
<feature type="compositionally biased region" description="Low complexity" evidence="1">
    <location>
        <begin position="45"/>
        <end position="68"/>
    </location>
</feature>
<feature type="transmembrane region" description="Helical" evidence="2">
    <location>
        <begin position="20"/>
        <end position="39"/>
    </location>
</feature>
<feature type="region of interest" description="Disordered" evidence="1">
    <location>
        <begin position="42"/>
        <end position="84"/>
    </location>
</feature>
<gene>
    <name evidence="3" type="ORF">HLB23_31555</name>
</gene>
<keyword evidence="2" id="KW-0812">Transmembrane</keyword>
<comment type="caution">
    <text evidence="3">The sequence shown here is derived from an EMBL/GenBank/DDBJ whole genome shotgun (WGS) entry which is preliminary data.</text>
</comment>
<evidence type="ECO:0000313" key="3">
    <source>
        <dbReference type="EMBL" id="NNH74335.1"/>
    </source>
</evidence>
<keyword evidence="2" id="KW-1133">Transmembrane helix</keyword>
<evidence type="ECO:0000256" key="2">
    <source>
        <dbReference type="SAM" id="Phobius"/>
    </source>
</evidence>
<dbReference type="EMBL" id="JABELX010000013">
    <property type="protein sequence ID" value="NNH74335.1"/>
    <property type="molecule type" value="Genomic_DNA"/>
</dbReference>
<protein>
    <submittedName>
        <fullName evidence="3">DUF2510 domain-containing protein</fullName>
    </submittedName>
</protein>
<name>A0A849CD69_9NOCA</name>
<accession>A0A849CD69</accession>
<keyword evidence="4" id="KW-1185">Reference proteome</keyword>
<organism evidence="3 4">
    <name type="scientific">Nocardia uniformis</name>
    <dbReference type="NCBI Taxonomy" id="53432"/>
    <lineage>
        <taxon>Bacteria</taxon>
        <taxon>Bacillati</taxon>
        <taxon>Actinomycetota</taxon>
        <taxon>Actinomycetes</taxon>
        <taxon>Mycobacteriales</taxon>
        <taxon>Nocardiaceae</taxon>
        <taxon>Nocardia</taxon>
    </lineage>
</organism>
<dbReference type="RefSeq" id="WP_157552792.1">
    <property type="nucleotide sequence ID" value="NZ_JABELX010000013.1"/>
</dbReference>
<evidence type="ECO:0000313" key="4">
    <source>
        <dbReference type="Proteomes" id="UP000586827"/>
    </source>
</evidence>
<evidence type="ECO:0000256" key="1">
    <source>
        <dbReference type="SAM" id="MobiDB-lite"/>
    </source>
</evidence>
<dbReference type="Proteomes" id="UP000586827">
    <property type="component" value="Unassembled WGS sequence"/>
</dbReference>
<sequence>MSDPNPPAVDPAQKRRKLNAWILGVAVLLVTLVAVVGCGDDEDSAAAPSTTSAAATPNEPATTAPSTTGAVGGQPFGPSDPRCEAAAQPVVDSVAVGLSNAGYELRNGTVITSGGLTYFGASIFGTDGQMEERSDVWVIQGGTVYASTGGARNNTTFPKASAAPLNISPGDEIVQAVDTCVVNLTTGG</sequence>